<accession>A0A182T2P8</accession>
<dbReference type="VEuPathDB" id="VectorBase:AMAM018406"/>
<evidence type="ECO:0000313" key="2">
    <source>
        <dbReference type="EnsemblMetazoa" id="AMAM018406-PA"/>
    </source>
</evidence>
<dbReference type="EnsemblMetazoa" id="AMAM018406-RA">
    <property type="protein sequence ID" value="AMAM018406-PA"/>
    <property type="gene ID" value="AMAM018406"/>
</dbReference>
<reference evidence="3" key="1">
    <citation type="submission" date="2013-09" db="EMBL/GenBank/DDBJ databases">
        <title>The Genome Sequence of Anopheles maculatus species B.</title>
        <authorList>
            <consortium name="The Broad Institute Genomics Platform"/>
            <person name="Neafsey D.E."/>
            <person name="Besansky N."/>
            <person name="Howell P."/>
            <person name="Walton C."/>
            <person name="Young S.K."/>
            <person name="Zeng Q."/>
            <person name="Gargeya S."/>
            <person name="Fitzgerald M."/>
            <person name="Haas B."/>
            <person name="Abouelleil A."/>
            <person name="Allen A.W."/>
            <person name="Alvarado L."/>
            <person name="Arachchi H.M."/>
            <person name="Berlin A.M."/>
            <person name="Chapman S.B."/>
            <person name="Gainer-Dewar J."/>
            <person name="Goldberg J."/>
            <person name="Griggs A."/>
            <person name="Gujja S."/>
            <person name="Hansen M."/>
            <person name="Howarth C."/>
            <person name="Imamovic A."/>
            <person name="Ireland A."/>
            <person name="Larimer J."/>
            <person name="McCowan C."/>
            <person name="Murphy C."/>
            <person name="Pearson M."/>
            <person name="Poon T.W."/>
            <person name="Priest M."/>
            <person name="Roberts A."/>
            <person name="Saif S."/>
            <person name="Shea T."/>
            <person name="Sisk P."/>
            <person name="Sykes S."/>
            <person name="Wortman J."/>
            <person name="Nusbaum C."/>
            <person name="Birren B."/>
        </authorList>
    </citation>
    <scope>NUCLEOTIDE SEQUENCE [LARGE SCALE GENOMIC DNA]</scope>
    <source>
        <strain evidence="3">maculatus3</strain>
    </source>
</reference>
<protein>
    <submittedName>
        <fullName evidence="2">Uncharacterized protein</fullName>
    </submittedName>
</protein>
<sequence length="310" mass="34335">MPAKPTDMMSVSVGGVRRSDIGEEKSFEVYVAEKGVSEDDNMDSLELLSKAKSAVRKENSTDSLEVVAPPVEVMTELGVEAFECMEATDEDDETNQADEALIAEEALEMPKKSLTQGATSELEKLIDRGLLTSGEYNRFLDIEKKIDIINKLVELEERKLEQERTAKEYRMRPFDCDPRQKGYVKSLTENFDRLAKDAQEELENEKSWHLAKARMKRNFSLPDVLDFGADCCCRHGKCCVQDGDEQEGEDCGCCGDGCDAYKQKDEEELSEKDENSMAAAVAAVAAAVAAIGMSSSDEAISTRFALTCHC</sequence>
<feature type="coiled-coil region" evidence="1">
    <location>
        <begin position="152"/>
        <end position="204"/>
    </location>
</feature>
<name>A0A182T2P8_9DIPT</name>
<proteinExistence type="predicted"/>
<reference evidence="2" key="2">
    <citation type="submission" date="2020-05" db="UniProtKB">
        <authorList>
            <consortium name="EnsemblMetazoa"/>
        </authorList>
    </citation>
    <scope>IDENTIFICATION</scope>
    <source>
        <strain evidence="2">maculatus3</strain>
    </source>
</reference>
<evidence type="ECO:0000313" key="3">
    <source>
        <dbReference type="Proteomes" id="UP000075901"/>
    </source>
</evidence>
<dbReference type="AlphaFoldDB" id="A0A182T2P8"/>
<keyword evidence="1" id="KW-0175">Coiled coil</keyword>
<keyword evidence="3" id="KW-1185">Reference proteome</keyword>
<dbReference type="Proteomes" id="UP000075901">
    <property type="component" value="Unassembled WGS sequence"/>
</dbReference>
<evidence type="ECO:0000256" key="1">
    <source>
        <dbReference type="SAM" id="Coils"/>
    </source>
</evidence>
<organism evidence="2 3">
    <name type="scientific">Anopheles maculatus</name>
    <dbReference type="NCBI Taxonomy" id="74869"/>
    <lineage>
        <taxon>Eukaryota</taxon>
        <taxon>Metazoa</taxon>
        <taxon>Ecdysozoa</taxon>
        <taxon>Arthropoda</taxon>
        <taxon>Hexapoda</taxon>
        <taxon>Insecta</taxon>
        <taxon>Pterygota</taxon>
        <taxon>Neoptera</taxon>
        <taxon>Endopterygota</taxon>
        <taxon>Diptera</taxon>
        <taxon>Nematocera</taxon>
        <taxon>Culicoidea</taxon>
        <taxon>Culicidae</taxon>
        <taxon>Anophelinae</taxon>
        <taxon>Anopheles</taxon>
        <taxon>Anopheles maculatus group</taxon>
    </lineage>
</organism>